<reference evidence="1" key="1">
    <citation type="submission" date="2022-08" db="EMBL/GenBank/DDBJ databases">
        <authorList>
            <person name="Zhang D."/>
        </authorList>
    </citation>
    <scope>NUCLEOTIDE SEQUENCE</scope>
    <source>
        <strain evidence="1">XJ19-11</strain>
    </source>
</reference>
<gene>
    <name evidence="1" type="ORF">NU887_05910</name>
</gene>
<dbReference type="Proteomes" id="UP001142175">
    <property type="component" value="Unassembled WGS sequence"/>
</dbReference>
<name>A0A9X2P5C5_9BACT</name>
<comment type="caution">
    <text evidence="1">The sequence shown here is derived from an EMBL/GenBank/DDBJ whole genome shotgun (WGS) entry which is preliminary data.</text>
</comment>
<keyword evidence="2" id="KW-1185">Reference proteome</keyword>
<accession>A0A9X2P5C5</accession>
<dbReference type="InterPro" id="IPR027471">
    <property type="entry name" value="YbeD-like_sf"/>
</dbReference>
<dbReference type="RefSeq" id="WP_258422439.1">
    <property type="nucleotide sequence ID" value="NZ_JANAEZ010000006.1"/>
</dbReference>
<evidence type="ECO:0000313" key="1">
    <source>
        <dbReference type="EMBL" id="MCR9014563.1"/>
    </source>
</evidence>
<dbReference type="AlphaFoldDB" id="A0A9X2P5C5"/>
<organism evidence="1 2">
    <name type="scientific">Aquiflexum gelatinilyticum</name>
    <dbReference type="NCBI Taxonomy" id="2961943"/>
    <lineage>
        <taxon>Bacteria</taxon>
        <taxon>Pseudomonadati</taxon>
        <taxon>Bacteroidota</taxon>
        <taxon>Cytophagia</taxon>
        <taxon>Cytophagales</taxon>
        <taxon>Cyclobacteriaceae</taxon>
        <taxon>Aquiflexum</taxon>
    </lineage>
</organism>
<dbReference type="InterPro" id="IPR007454">
    <property type="entry name" value="UPF0250_YbeD-like"/>
</dbReference>
<dbReference type="Gene3D" id="3.30.70.260">
    <property type="match status" value="1"/>
</dbReference>
<dbReference type="SUPFAM" id="SSF117991">
    <property type="entry name" value="YbeD/HP0495-like"/>
    <property type="match status" value="1"/>
</dbReference>
<evidence type="ECO:0000313" key="2">
    <source>
        <dbReference type="Proteomes" id="UP001142175"/>
    </source>
</evidence>
<dbReference type="EMBL" id="JANSUY010000002">
    <property type="protein sequence ID" value="MCR9014563.1"/>
    <property type="molecule type" value="Genomic_DNA"/>
</dbReference>
<sequence>MEDTFNRQAFKDKLEAQTTFPTLYMFKFIVPNGRESQVAALLPNNKMTLKHSSQGKYVSATIKALMPNSDSIMDIYEKASNIEGVISL</sequence>
<protein>
    <submittedName>
        <fullName evidence="1">DUF493 domain-containing protein</fullName>
    </submittedName>
</protein>
<dbReference type="Pfam" id="PF04359">
    <property type="entry name" value="DUF493"/>
    <property type="match status" value="1"/>
</dbReference>
<proteinExistence type="predicted"/>